<dbReference type="GO" id="GO:0005637">
    <property type="term" value="C:nuclear inner membrane"/>
    <property type="evidence" value="ECO:0007669"/>
    <property type="project" value="UniProtKB-SubCell"/>
</dbReference>
<accession>A0A6A7B2T4</accession>
<dbReference type="Proteomes" id="UP000799423">
    <property type="component" value="Unassembled WGS sequence"/>
</dbReference>
<dbReference type="InterPro" id="IPR018617">
    <property type="entry name" value="Ima1_N"/>
</dbReference>
<feature type="compositionally biased region" description="Polar residues" evidence="6">
    <location>
        <begin position="390"/>
        <end position="404"/>
    </location>
</feature>
<feature type="region of interest" description="Disordered" evidence="6">
    <location>
        <begin position="346"/>
        <end position="367"/>
    </location>
</feature>
<keyword evidence="2" id="KW-0812">Transmembrane</keyword>
<comment type="subcellular location">
    <subcellularLocation>
        <location evidence="1">Nucleus inner membrane</location>
        <topology evidence="1">Multi-pass membrane protein</topology>
    </subcellularLocation>
</comment>
<keyword evidence="9" id="KW-1185">Reference proteome</keyword>
<evidence type="ECO:0000313" key="8">
    <source>
        <dbReference type="EMBL" id="KAF2848967.1"/>
    </source>
</evidence>
<feature type="domain" description="Ima1 N-terminal" evidence="7">
    <location>
        <begin position="8"/>
        <end position="137"/>
    </location>
</feature>
<name>A0A6A7B2T4_9PLEO</name>
<dbReference type="Pfam" id="PF09779">
    <property type="entry name" value="Ima1_N"/>
    <property type="match status" value="1"/>
</dbReference>
<dbReference type="AlphaFoldDB" id="A0A6A7B2T4"/>
<dbReference type="OrthoDB" id="5966927at2759"/>
<dbReference type="GO" id="GO:0044732">
    <property type="term" value="C:mitotic spindle pole body"/>
    <property type="evidence" value="ECO:0007669"/>
    <property type="project" value="TreeGrafter"/>
</dbReference>
<sequence>MPLLRRRLRCHYCNVQSRDSVSQIPQTYLCPHCDALNHFDQRGNIADPPIEEIATAASISYQYARSRSPTPSMQAPIEEPFCDNCLRNQTIYTKLLSDYLPDEEDPDYEKFLAAYDDYKVEVEDRYPQVCAKCLPRVQAQIDKAGYAARADHLRRIMEMSEKKRATTLTWGETFRSWTISMFKWTYIFSLAAGILWHTMGLMMAPNEETWSDDTFLPNVCLSQAIFVRSVDESCVRSRYVVNLVWCAIFADLVSVWWNPKLKTMANVLTGRMVGLKSLWSVRLAIVALRSSSLYYWQNASLDYNSITSFQRTHIVMLVVLPLGAVLTWKTVHIVYQSPTAFRQATSPTLLSAPNTPKRSTPGSNFRSAHPKADIYSSMVHSLAPAIDGEGTNNLPPSPTLTDASHGTPYTDATTPHFQRSAFLSNQDNMDWTPTRRRFASQDSQILPNQWSQRDTTRSPSPQPTYAHREPVSLFSKPDPNPFRHRVPEAPRVPAHVKANPWKPSVWDPPLKDATPNFFKTTQNMQGGVGQAKGLDGIGVPKNVKRDSELFASPKMKFDFYGTQKETGLEDTFNGFFLK</sequence>
<protein>
    <recommendedName>
        <fullName evidence="7">Ima1 N-terminal domain-containing protein</fullName>
    </recommendedName>
</protein>
<evidence type="ECO:0000256" key="5">
    <source>
        <dbReference type="ARBA" id="ARBA00023242"/>
    </source>
</evidence>
<dbReference type="PANTHER" id="PTHR28538:SF1">
    <property type="entry name" value="INTEGRAL INNER NUCLEAR MEMBRANE PROTEIN IMA1"/>
    <property type="match status" value="1"/>
</dbReference>
<evidence type="ECO:0000256" key="1">
    <source>
        <dbReference type="ARBA" id="ARBA00004473"/>
    </source>
</evidence>
<reference evidence="8" key="1">
    <citation type="submission" date="2020-01" db="EMBL/GenBank/DDBJ databases">
        <authorList>
            <consortium name="DOE Joint Genome Institute"/>
            <person name="Haridas S."/>
            <person name="Albert R."/>
            <person name="Binder M."/>
            <person name="Bloem J."/>
            <person name="Labutti K."/>
            <person name="Salamov A."/>
            <person name="Andreopoulos B."/>
            <person name="Baker S.E."/>
            <person name="Barry K."/>
            <person name="Bills G."/>
            <person name="Bluhm B.H."/>
            <person name="Cannon C."/>
            <person name="Castanera R."/>
            <person name="Culley D.E."/>
            <person name="Daum C."/>
            <person name="Ezra D."/>
            <person name="Gonzalez J.B."/>
            <person name="Henrissat B."/>
            <person name="Kuo A."/>
            <person name="Liang C."/>
            <person name="Lipzen A."/>
            <person name="Lutzoni F."/>
            <person name="Magnuson J."/>
            <person name="Mondo S."/>
            <person name="Nolan M."/>
            <person name="Ohm R."/>
            <person name="Pangilinan J."/>
            <person name="Park H.-J."/>
            <person name="Ramirez L."/>
            <person name="Alfaro M."/>
            <person name="Sun H."/>
            <person name="Tritt A."/>
            <person name="Yoshinaga Y."/>
            <person name="Zwiers L.-H."/>
            <person name="Turgeon B.G."/>
            <person name="Goodwin S.B."/>
            <person name="Spatafora J.W."/>
            <person name="Crous P.W."/>
            <person name="Grigoriev I.V."/>
        </authorList>
    </citation>
    <scope>NUCLEOTIDE SEQUENCE</scope>
    <source>
        <strain evidence="8">IPT5</strain>
    </source>
</reference>
<feature type="compositionally biased region" description="Polar residues" evidence="6">
    <location>
        <begin position="346"/>
        <end position="366"/>
    </location>
</feature>
<proteinExistence type="predicted"/>
<dbReference type="GO" id="GO:0071765">
    <property type="term" value="P:nuclear inner membrane organization"/>
    <property type="evidence" value="ECO:0007669"/>
    <property type="project" value="InterPro"/>
</dbReference>
<organism evidence="8 9">
    <name type="scientific">Plenodomus tracheiphilus IPT5</name>
    <dbReference type="NCBI Taxonomy" id="1408161"/>
    <lineage>
        <taxon>Eukaryota</taxon>
        <taxon>Fungi</taxon>
        <taxon>Dikarya</taxon>
        <taxon>Ascomycota</taxon>
        <taxon>Pezizomycotina</taxon>
        <taxon>Dothideomycetes</taxon>
        <taxon>Pleosporomycetidae</taxon>
        <taxon>Pleosporales</taxon>
        <taxon>Pleosporineae</taxon>
        <taxon>Leptosphaeriaceae</taxon>
        <taxon>Plenodomus</taxon>
    </lineage>
</organism>
<evidence type="ECO:0000256" key="2">
    <source>
        <dbReference type="ARBA" id="ARBA00022692"/>
    </source>
</evidence>
<dbReference type="GO" id="GO:0034992">
    <property type="term" value="C:microtubule organizing center attachment site"/>
    <property type="evidence" value="ECO:0007669"/>
    <property type="project" value="TreeGrafter"/>
</dbReference>
<dbReference type="GO" id="GO:0034506">
    <property type="term" value="C:chromosome, centromeric core domain"/>
    <property type="evidence" value="ECO:0007669"/>
    <property type="project" value="TreeGrafter"/>
</dbReference>
<gene>
    <name evidence="8" type="ORF">T440DRAFT_427672</name>
</gene>
<keyword evidence="4" id="KW-0472">Membrane</keyword>
<evidence type="ECO:0000256" key="3">
    <source>
        <dbReference type="ARBA" id="ARBA00022989"/>
    </source>
</evidence>
<feature type="compositionally biased region" description="Polar residues" evidence="6">
    <location>
        <begin position="440"/>
        <end position="459"/>
    </location>
</feature>
<keyword evidence="3" id="KW-1133">Transmembrane helix</keyword>
<evidence type="ECO:0000313" key="9">
    <source>
        <dbReference type="Proteomes" id="UP000799423"/>
    </source>
</evidence>
<dbReference type="EMBL" id="MU006314">
    <property type="protein sequence ID" value="KAF2848967.1"/>
    <property type="molecule type" value="Genomic_DNA"/>
</dbReference>
<evidence type="ECO:0000259" key="7">
    <source>
        <dbReference type="Pfam" id="PF09779"/>
    </source>
</evidence>
<dbReference type="PANTHER" id="PTHR28538">
    <property type="entry name" value="INTEGRAL INNER NUCLEAR MEMBRANE PROTEIN IMA1"/>
    <property type="match status" value="1"/>
</dbReference>
<keyword evidence="5" id="KW-0539">Nucleus</keyword>
<feature type="region of interest" description="Disordered" evidence="6">
    <location>
        <begin position="386"/>
        <end position="478"/>
    </location>
</feature>
<evidence type="ECO:0000256" key="4">
    <source>
        <dbReference type="ARBA" id="ARBA00023136"/>
    </source>
</evidence>
<dbReference type="InterPro" id="IPR042321">
    <property type="entry name" value="Ima1"/>
</dbReference>
<feature type="compositionally biased region" description="Polar residues" evidence="6">
    <location>
        <begin position="410"/>
        <end position="431"/>
    </location>
</feature>
<evidence type="ECO:0000256" key="6">
    <source>
        <dbReference type="SAM" id="MobiDB-lite"/>
    </source>
</evidence>